<organism evidence="1 2">
    <name type="scientific">Enterococcus gallinarum</name>
    <dbReference type="NCBI Taxonomy" id="1353"/>
    <lineage>
        <taxon>Bacteria</taxon>
        <taxon>Bacillati</taxon>
        <taxon>Bacillota</taxon>
        <taxon>Bacilli</taxon>
        <taxon>Lactobacillales</taxon>
        <taxon>Enterococcaceae</taxon>
        <taxon>Enterococcus</taxon>
    </lineage>
</organism>
<proteinExistence type="predicted"/>
<reference evidence="1 2" key="1">
    <citation type="submission" date="2020-03" db="EMBL/GenBank/DDBJ databases">
        <title>Characterization of ganglioside-mimicking enterococci.</title>
        <authorList>
            <person name="Patry R.T."/>
            <person name="Nothaft H."/>
            <person name="Bridger R."/>
            <person name="Shajahan A."/>
            <person name="Huynh S."/>
            <person name="Sanchez S."/>
            <person name="Azadi P."/>
            <person name="Cooper K."/>
            <person name="Miller W.G."/>
            <person name="Parker C.T."/>
            <person name="Wells L."/>
            <person name="Szymanski C.M."/>
        </authorList>
    </citation>
    <scope>NUCLEOTIDE SEQUENCE [LARGE SCALE GENOMIC DNA]</scope>
    <source>
        <strain evidence="1 2">EGM181</strain>
    </source>
</reference>
<dbReference type="RefSeq" id="WP_113850035.1">
    <property type="nucleotide sequence ID" value="NZ_CP050485.1"/>
</dbReference>
<sequence>MDLFLSWSTERSKKLASIFNKWVTKVIPQLDVYYSPDDIQPGERWSDSIKGGLKGNPMGIFFVVEENIVQPWLNFEAGAISNQVGNTNVIPLLHDIDPSRITGPLTQFQAISYNKEDLRRLINLINANITDVRKIEQLILNDIFEKWYPDFEKQYETFKQENPSPDVKEISGTLDEDGQLSEILSILRSMERGREKNKFLKRDYDPFVISNDAIYNSEFKRNDKIDYVVGKSDGNLFICYAKDFHTNNLKRISEIVSVLSNDLERLPTCQEIANESSLPIEYLEKYIRYEDLPF</sequence>
<accession>A0A366U4T3</accession>
<dbReference type="Gene3D" id="3.40.50.10140">
    <property type="entry name" value="Toll/interleukin-1 receptor homology (TIR) domain"/>
    <property type="match status" value="1"/>
</dbReference>
<dbReference type="AlphaFoldDB" id="A0A366U4T3"/>
<dbReference type="Proteomes" id="UP000516696">
    <property type="component" value="Chromosome"/>
</dbReference>
<name>A0A366U4T3_ENTGA</name>
<evidence type="ECO:0000313" key="1">
    <source>
        <dbReference type="EMBL" id="QOG26800.1"/>
    </source>
</evidence>
<dbReference type="EMBL" id="CP050485">
    <property type="protein sequence ID" value="QOG26800.1"/>
    <property type="molecule type" value="Genomic_DNA"/>
</dbReference>
<protein>
    <submittedName>
        <fullName evidence="1">TIR domain-containing protein</fullName>
    </submittedName>
</protein>
<gene>
    <name evidence="1" type="ORF">EGM181_05785</name>
</gene>
<dbReference type="InterPro" id="IPR035897">
    <property type="entry name" value="Toll_tir_struct_dom_sf"/>
</dbReference>
<evidence type="ECO:0000313" key="2">
    <source>
        <dbReference type="Proteomes" id="UP000516696"/>
    </source>
</evidence>
<dbReference type="SUPFAM" id="SSF52200">
    <property type="entry name" value="Toll/Interleukin receptor TIR domain"/>
    <property type="match status" value="1"/>
</dbReference>